<dbReference type="Proteomes" id="UP000265120">
    <property type="component" value="Chromosome 6"/>
</dbReference>
<dbReference type="GeneTree" id="ENSGT00940000153577"/>
<dbReference type="FunCoup" id="A0A3P8X634">
    <property type="interactions" value="466"/>
</dbReference>
<dbReference type="Gene3D" id="3.90.1420.10">
    <property type="entry name" value="Rubisco LSMT, substrate-binding domain"/>
    <property type="match status" value="1"/>
</dbReference>
<reference evidence="10 11" key="1">
    <citation type="journal article" date="2014" name="Nat. Genet.">
        <title>Whole-genome sequence of a flatfish provides insights into ZW sex chromosome evolution and adaptation to a benthic lifestyle.</title>
        <authorList>
            <person name="Chen S."/>
            <person name="Zhang G."/>
            <person name="Shao C."/>
            <person name="Huang Q."/>
            <person name="Liu G."/>
            <person name="Zhang P."/>
            <person name="Song W."/>
            <person name="An N."/>
            <person name="Chalopin D."/>
            <person name="Volff J.N."/>
            <person name="Hong Y."/>
            <person name="Li Q."/>
            <person name="Sha Z."/>
            <person name="Zhou H."/>
            <person name="Xie M."/>
            <person name="Yu Q."/>
            <person name="Liu Y."/>
            <person name="Xiang H."/>
            <person name="Wang N."/>
            <person name="Wu K."/>
            <person name="Yang C."/>
            <person name="Zhou Q."/>
            <person name="Liao X."/>
            <person name="Yang L."/>
            <person name="Hu Q."/>
            <person name="Zhang J."/>
            <person name="Meng L."/>
            <person name="Jin L."/>
            <person name="Tian Y."/>
            <person name="Lian J."/>
            <person name="Yang J."/>
            <person name="Miao G."/>
            <person name="Liu S."/>
            <person name="Liang Z."/>
            <person name="Yan F."/>
            <person name="Li Y."/>
            <person name="Sun B."/>
            <person name="Zhang H."/>
            <person name="Zhang J."/>
            <person name="Zhu Y."/>
            <person name="Du M."/>
            <person name="Zhao Y."/>
            <person name="Schartl M."/>
            <person name="Tang Q."/>
            <person name="Wang J."/>
        </authorList>
    </citation>
    <scope>NUCLEOTIDE SEQUENCE</scope>
</reference>
<dbReference type="Gene3D" id="3.90.1410.10">
    <property type="entry name" value="set domain protein methyltransferase, domain 1"/>
    <property type="match status" value="1"/>
</dbReference>
<dbReference type="PIRSF" id="PIRSF011771">
    <property type="entry name" value="RMS1_SET"/>
    <property type="match status" value="1"/>
</dbReference>
<dbReference type="Pfam" id="PF00856">
    <property type="entry name" value="SET"/>
    <property type="match status" value="1"/>
</dbReference>
<dbReference type="InterPro" id="IPR001214">
    <property type="entry name" value="SET_dom"/>
</dbReference>
<dbReference type="InParanoid" id="A0A3P8X634"/>
<name>A0A3P8X634_CYNSE</name>
<dbReference type="FunFam" id="3.90.1410.10:FF:000007">
    <property type="entry name" value="Ribosomal lysine N-methyltransferase 4"/>
    <property type="match status" value="1"/>
</dbReference>
<dbReference type="InterPro" id="IPR046341">
    <property type="entry name" value="SET_dom_sf"/>
</dbReference>
<dbReference type="InterPro" id="IPR015353">
    <property type="entry name" value="Rubisco_LSMT_subst-bd"/>
</dbReference>
<dbReference type="GeneID" id="103379535"/>
<comment type="subcellular location">
    <subcellularLocation>
        <location evidence="1 7">Nucleus</location>
    </subcellularLocation>
</comment>
<organism evidence="10 11">
    <name type="scientific">Cynoglossus semilaevis</name>
    <name type="common">Tongue sole</name>
    <dbReference type="NCBI Taxonomy" id="244447"/>
    <lineage>
        <taxon>Eukaryota</taxon>
        <taxon>Metazoa</taxon>
        <taxon>Chordata</taxon>
        <taxon>Craniata</taxon>
        <taxon>Vertebrata</taxon>
        <taxon>Euteleostomi</taxon>
        <taxon>Actinopterygii</taxon>
        <taxon>Neopterygii</taxon>
        <taxon>Teleostei</taxon>
        <taxon>Neoteleostei</taxon>
        <taxon>Acanthomorphata</taxon>
        <taxon>Carangaria</taxon>
        <taxon>Pleuronectiformes</taxon>
        <taxon>Pleuronectoidei</taxon>
        <taxon>Cynoglossidae</taxon>
        <taxon>Cynoglossinae</taxon>
        <taxon>Cynoglossus</taxon>
    </lineage>
</organism>
<feature type="compositionally biased region" description="Acidic residues" evidence="8">
    <location>
        <begin position="202"/>
        <end position="217"/>
    </location>
</feature>
<dbReference type="CTD" id="79918"/>
<dbReference type="Pfam" id="PF09273">
    <property type="entry name" value="Rubis-subs-bind"/>
    <property type="match status" value="1"/>
</dbReference>
<keyword evidence="5 7" id="KW-0949">S-adenosyl-L-methionine</keyword>
<feature type="region of interest" description="Disordered" evidence="8">
    <location>
        <begin position="201"/>
        <end position="220"/>
    </location>
</feature>
<dbReference type="GO" id="GO:0016279">
    <property type="term" value="F:protein-lysine N-methyltransferase activity"/>
    <property type="evidence" value="ECO:0007669"/>
    <property type="project" value="UniProtKB-UniRule"/>
</dbReference>
<evidence type="ECO:0000256" key="1">
    <source>
        <dbReference type="ARBA" id="ARBA00004123"/>
    </source>
</evidence>
<dbReference type="RefSeq" id="XP_008309336.1">
    <property type="nucleotide sequence ID" value="XM_008311114.3"/>
</dbReference>
<dbReference type="InterPro" id="IPR011383">
    <property type="entry name" value="N-lys_methylase_SETD6"/>
</dbReference>
<dbReference type="AlphaFoldDB" id="A0A3P8X634"/>
<reference evidence="10" key="2">
    <citation type="submission" date="2025-08" db="UniProtKB">
        <authorList>
            <consortium name="Ensembl"/>
        </authorList>
    </citation>
    <scope>IDENTIFICATION</scope>
</reference>
<evidence type="ECO:0000256" key="4">
    <source>
        <dbReference type="ARBA" id="ARBA00022679"/>
    </source>
</evidence>
<keyword evidence="6 7" id="KW-0539">Nucleus</keyword>
<dbReference type="PANTHER" id="PTHR13271:SF34">
    <property type="entry name" value="N-LYSINE METHYLTRANSFERASE SETD6"/>
    <property type="match status" value="1"/>
</dbReference>
<dbReference type="EC" id="2.1.1.-" evidence="7"/>
<dbReference type="FunFam" id="3.90.1420.10:FF:000002">
    <property type="entry name" value="N-lysine methyltransferase SETD6"/>
    <property type="match status" value="1"/>
</dbReference>
<dbReference type="SUPFAM" id="SSF81822">
    <property type="entry name" value="RuBisCo LSMT C-terminal, substrate-binding domain"/>
    <property type="match status" value="1"/>
</dbReference>
<dbReference type="OMA" id="RVDWWLE"/>
<dbReference type="PROSITE" id="PS50280">
    <property type="entry name" value="SET"/>
    <property type="match status" value="1"/>
</dbReference>
<evidence type="ECO:0000256" key="7">
    <source>
        <dbReference type="PIRNR" id="PIRNR011771"/>
    </source>
</evidence>
<evidence type="ECO:0000256" key="3">
    <source>
        <dbReference type="ARBA" id="ARBA00022603"/>
    </source>
</evidence>
<dbReference type="InterPro" id="IPR050600">
    <property type="entry name" value="SETD3_SETD6_MTase"/>
</dbReference>
<dbReference type="PANTHER" id="PTHR13271">
    <property type="entry name" value="UNCHARACTERIZED PUTATIVE METHYLTRANSFERASE"/>
    <property type="match status" value="1"/>
</dbReference>
<dbReference type="KEGG" id="csem:103379535"/>
<evidence type="ECO:0000256" key="6">
    <source>
        <dbReference type="ARBA" id="ARBA00023242"/>
    </source>
</evidence>
<evidence type="ECO:0000313" key="10">
    <source>
        <dbReference type="Ensembl" id="ENSCSEP00000033060.1"/>
    </source>
</evidence>
<comment type="function">
    <text evidence="7">Protein-lysine N-methyltransferase.</text>
</comment>
<protein>
    <recommendedName>
        <fullName evidence="2 7">N-lysine methyltransferase SETD6</fullName>
        <ecNumber evidence="7">2.1.1.-</ecNumber>
    </recommendedName>
</protein>
<dbReference type="OrthoDB" id="341421at2759"/>
<proteinExistence type="inferred from homology"/>
<accession>A0A3P8X634</accession>
<evidence type="ECO:0000256" key="5">
    <source>
        <dbReference type="ARBA" id="ARBA00022691"/>
    </source>
</evidence>
<feature type="domain" description="SET" evidence="9">
    <location>
        <begin position="35"/>
        <end position="266"/>
    </location>
</feature>
<dbReference type="Ensembl" id="ENSCSET00000033484.1">
    <property type="protein sequence ID" value="ENSCSEP00000033060.1"/>
    <property type="gene ID" value="ENSCSEG00000021220.1"/>
</dbReference>
<evidence type="ECO:0000313" key="11">
    <source>
        <dbReference type="Proteomes" id="UP000265120"/>
    </source>
</evidence>
<reference evidence="10" key="3">
    <citation type="submission" date="2025-09" db="UniProtKB">
        <authorList>
            <consortium name="Ensembl"/>
        </authorList>
    </citation>
    <scope>IDENTIFICATION</scope>
</reference>
<evidence type="ECO:0000259" key="9">
    <source>
        <dbReference type="PROSITE" id="PS50280"/>
    </source>
</evidence>
<dbReference type="STRING" id="244447.ENSCSEP00000033060"/>
<dbReference type="SUPFAM" id="SSF82199">
    <property type="entry name" value="SET domain"/>
    <property type="match status" value="1"/>
</dbReference>
<dbReference type="InterPro" id="IPR044430">
    <property type="entry name" value="SETD6_SET"/>
</dbReference>
<comment type="similarity">
    <text evidence="7">Belongs to the class V-like SAM-binding methyltransferase superfamily. Histone-lysine methyltransferase family. SETD6 subfamily.</text>
</comment>
<sequence>MATEAKRLKVDDSSKTRRLERFLQWCDDVGLVLSNKVYVSAEGTVSEYGMLAKDDIEEGEVLFTIPRSALLHQGTTKVAALLEKEKSALQNSSGWVPLLLALLYEYTSSESHWGAYLSLWTDFKTLDHPIFWSKKERERLLQGTGVPEAVDRDESNIHKEYTTVVLPFMTRHPDLWNPSVHTLELYTQLVAFIMAYSFQEPQSEDETDDEDEDEEELPSPPVMVPMADMLNHISNHNANLEFMQDCLKMVCVRPVQKGQEVFNTYGQMANWQLLHMYGFTEPYPSNSNDTADIPAANLYTVCTQGIQSDSDRQLVEEQWEMVCQLNDHKETFVFGQQGCLTDTELHTTLKVLCLSQQEFSEFKENEGWEEEDEEEDDENITHLFSDEGLPELKPPWKRLLHQTARLTLRSYANGVEDVEQVLLSDRLLIEDEAAFAKLSSREQKALHVRYGQKKILYKVLELTAT</sequence>
<dbReference type="GO" id="GO:0032259">
    <property type="term" value="P:methylation"/>
    <property type="evidence" value="ECO:0007669"/>
    <property type="project" value="UniProtKB-KW"/>
</dbReference>
<dbReference type="InterPro" id="IPR036464">
    <property type="entry name" value="Rubisco_LSMT_subst-bd_sf"/>
</dbReference>
<keyword evidence="11" id="KW-1185">Reference proteome</keyword>
<dbReference type="CDD" id="cd19178">
    <property type="entry name" value="SET_SETD6"/>
    <property type="match status" value="1"/>
</dbReference>
<evidence type="ECO:0000256" key="2">
    <source>
        <dbReference type="ARBA" id="ARBA00016973"/>
    </source>
</evidence>
<evidence type="ECO:0000256" key="8">
    <source>
        <dbReference type="SAM" id="MobiDB-lite"/>
    </source>
</evidence>
<keyword evidence="4 7" id="KW-0808">Transferase</keyword>
<dbReference type="GO" id="GO:0005634">
    <property type="term" value="C:nucleus"/>
    <property type="evidence" value="ECO:0007669"/>
    <property type="project" value="UniProtKB-SubCell"/>
</dbReference>
<keyword evidence="3 7" id="KW-0489">Methyltransferase</keyword>